<dbReference type="AlphaFoldDB" id="A0A0G1SGM8"/>
<comment type="caution">
    <text evidence="1">The sequence shown here is derived from an EMBL/GenBank/DDBJ whole genome shotgun (WGS) entry which is preliminary data.</text>
</comment>
<evidence type="ECO:0000313" key="1">
    <source>
        <dbReference type="EMBL" id="KKU32495.1"/>
    </source>
</evidence>
<dbReference type="Proteomes" id="UP000034794">
    <property type="component" value="Unassembled WGS sequence"/>
</dbReference>
<name>A0A0G1SGM8_9BACT</name>
<sequence>MTTKSSTSTNSNKKSQRVTLFLKPEILKQARAQAVIEEITLTQLVTNALIAHLPLVTIIKKVVL</sequence>
<protein>
    <submittedName>
        <fullName evidence="1">Uncharacterized protein</fullName>
    </submittedName>
</protein>
<evidence type="ECO:0000313" key="2">
    <source>
        <dbReference type="Proteomes" id="UP000034794"/>
    </source>
</evidence>
<organism evidence="1 2">
    <name type="scientific">Candidatus Collierbacteria bacterium GW2011_GWA2_46_26</name>
    <dbReference type="NCBI Taxonomy" id="1618381"/>
    <lineage>
        <taxon>Bacteria</taxon>
        <taxon>Candidatus Collieribacteriota</taxon>
    </lineage>
</organism>
<reference evidence="1 2" key="1">
    <citation type="journal article" date="2015" name="Nature">
        <title>rRNA introns, odd ribosomes, and small enigmatic genomes across a large radiation of phyla.</title>
        <authorList>
            <person name="Brown C.T."/>
            <person name="Hug L.A."/>
            <person name="Thomas B.C."/>
            <person name="Sharon I."/>
            <person name="Castelle C.J."/>
            <person name="Singh A."/>
            <person name="Wilkins M.J."/>
            <person name="Williams K.H."/>
            <person name="Banfield J.F."/>
        </authorList>
    </citation>
    <scope>NUCLEOTIDE SEQUENCE [LARGE SCALE GENOMIC DNA]</scope>
</reference>
<accession>A0A0G1SGM8</accession>
<gene>
    <name evidence="1" type="ORF">UX47_C0010G0011</name>
</gene>
<proteinExistence type="predicted"/>
<dbReference type="EMBL" id="LCMI01000010">
    <property type="protein sequence ID" value="KKU32495.1"/>
    <property type="molecule type" value="Genomic_DNA"/>
</dbReference>